<dbReference type="SUPFAM" id="SSF52047">
    <property type="entry name" value="RNI-like"/>
    <property type="match status" value="1"/>
</dbReference>
<accession>A0A5C3NJK2</accession>
<gene>
    <name evidence="1" type="ORF">OE88DRAFT_1722408</name>
</gene>
<proteinExistence type="predicted"/>
<evidence type="ECO:0000313" key="1">
    <source>
        <dbReference type="EMBL" id="TFK57573.1"/>
    </source>
</evidence>
<sequence length="514" mass="57788">MSDSRSSSSTTGSVPVFLPAELRNKICFALTGKIDQTNSGTDLPRDDYYYGAHGLERRTLLALALTCSTWRDPALDALWWDMDSIYPLLKLLEPAIVVQPYLMGRDPDDPLLNVNGLIELADLARFEAYSARVRVIRIELWHLSYAATGALLDAISRPLLPKVERVTWSSRAAEVAPLSYFVHEELRGLDLRVSPNRGSQHEDAEYDGMDSGLADLPDRCPGLRWFAASRALSSVLVKLSSRLQFLAFMPRLQDFSQVLPGLTNLTHLELSDFPVPTRVFDESAVTARATLPQLRSLLVCCLTLEAAAAMLRALTSPHLSSCHFYHRPHSPGFKWSRKGIHALCVALSRFNESLTEVIIKHYGVRGERLPFWTIEPLLELRHLRKLHLVAPYDIFILNDNAMSRLLSSFPEMRELSLSSSGYSVQSILSMFTLCPWLEIADFGKVDASAFAEVHERQGDAPPRLAHLTLLVVRFNNVADIDGLSHFLERMVPHLHEACFPDGDEDEKTFKLIYH</sequence>
<reference evidence="1 2" key="1">
    <citation type="journal article" date="2019" name="Nat. Ecol. Evol.">
        <title>Megaphylogeny resolves global patterns of mushroom evolution.</title>
        <authorList>
            <person name="Varga T."/>
            <person name="Krizsan K."/>
            <person name="Foldi C."/>
            <person name="Dima B."/>
            <person name="Sanchez-Garcia M."/>
            <person name="Sanchez-Ramirez S."/>
            <person name="Szollosi G.J."/>
            <person name="Szarkandi J.G."/>
            <person name="Papp V."/>
            <person name="Albert L."/>
            <person name="Andreopoulos W."/>
            <person name="Angelini C."/>
            <person name="Antonin V."/>
            <person name="Barry K.W."/>
            <person name="Bougher N.L."/>
            <person name="Buchanan P."/>
            <person name="Buyck B."/>
            <person name="Bense V."/>
            <person name="Catcheside P."/>
            <person name="Chovatia M."/>
            <person name="Cooper J."/>
            <person name="Damon W."/>
            <person name="Desjardin D."/>
            <person name="Finy P."/>
            <person name="Geml J."/>
            <person name="Haridas S."/>
            <person name="Hughes K."/>
            <person name="Justo A."/>
            <person name="Karasinski D."/>
            <person name="Kautmanova I."/>
            <person name="Kiss B."/>
            <person name="Kocsube S."/>
            <person name="Kotiranta H."/>
            <person name="LaButti K.M."/>
            <person name="Lechner B.E."/>
            <person name="Liimatainen K."/>
            <person name="Lipzen A."/>
            <person name="Lukacs Z."/>
            <person name="Mihaltcheva S."/>
            <person name="Morgado L.N."/>
            <person name="Niskanen T."/>
            <person name="Noordeloos M.E."/>
            <person name="Ohm R.A."/>
            <person name="Ortiz-Santana B."/>
            <person name="Ovrebo C."/>
            <person name="Racz N."/>
            <person name="Riley R."/>
            <person name="Savchenko A."/>
            <person name="Shiryaev A."/>
            <person name="Soop K."/>
            <person name="Spirin V."/>
            <person name="Szebenyi C."/>
            <person name="Tomsovsky M."/>
            <person name="Tulloss R.E."/>
            <person name="Uehling J."/>
            <person name="Grigoriev I.V."/>
            <person name="Vagvolgyi C."/>
            <person name="Papp T."/>
            <person name="Martin F.M."/>
            <person name="Miettinen O."/>
            <person name="Hibbett D.S."/>
            <person name="Nagy L.G."/>
        </authorList>
    </citation>
    <scope>NUCLEOTIDE SEQUENCE [LARGE SCALE GENOMIC DNA]</scope>
    <source>
        <strain evidence="1 2">OMC1185</strain>
    </source>
</reference>
<keyword evidence="2" id="KW-1185">Reference proteome</keyword>
<dbReference type="OrthoDB" id="2447803at2759"/>
<name>A0A5C3NJK2_9AGAM</name>
<dbReference type="Gene3D" id="3.80.10.10">
    <property type="entry name" value="Ribonuclease Inhibitor"/>
    <property type="match status" value="1"/>
</dbReference>
<evidence type="ECO:0008006" key="3">
    <source>
        <dbReference type="Google" id="ProtNLM"/>
    </source>
</evidence>
<evidence type="ECO:0000313" key="2">
    <source>
        <dbReference type="Proteomes" id="UP000305948"/>
    </source>
</evidence>
<dbReference type="InterPro" id="IPR032675">
    <property type="entry name" value="LRR_dom_sf"/>
</dbReference>
<dbReference type="EMBL" id="ML213503">
    <property type="protein sequence ID" value="TFK57573.1"/>
    <property type="molecule type" value="Genomic_DNA"/>
</dbReference>
<dbReference type="Proteomes" id="UP000305948">
    <property type="component" value="Unassembled WGS sequence"/>
</dbReference>
<organism evidence="1 2">
    <name type="scientific">Heliocybe sulcata</name>
    <dbReference type="NCBI Taxonomy" id="5364"/>
    <lineage>
        <taxon>Eukaryota</taxon>
        <taxon>Fungi</taxon>
        <taxon>Dikarya</taxon>
        <taxon>Basidiomycota</taxon>
        <taxon>Agaricomycotina</taxon>
        <taxon>Agaricomycetes</taxon>
        <taxon>Gloeophyllales</taxon>
        <taxon>Gloeophyllaceae</taxon>
        <taxon>Heliocybe</taxon>
    </lineage>
</organism>
<protein>
    <recommendedName>
        <fullName evidence="3">F-box domain-containing protein</fullName>
    </recommendedName>
</protein>
<dbReference type="AlphaFoldDB" id="A0A5C3NJK2"/>